<gene>
    <name evidence="1" type="ORF">G7077_07840</name>
</gene>
<evidence type="ECO:0000313" key="2">
    <source>
        <dbReference type="Proteomes" id="UP000503222"/>
    </source>
</evidence>
<dbReference type="KEGG" id="spii:G7077_07840"/>
<accession>A0A6G7YQ02</accession>
<protein>
    <recommendedName>
        <fullName evidence="3">Tetratricopeptide repeat protein</fullName>
    </recommendedName>
</protein>
<name>A0A6G7YQ02_9SPHN</name>
<sequence>MAQPAVKDDPAPGAASLLRADGATAEQEIRQAAVSKYDPARAINLGVALALKGDNDNAAKQFRRALTADEVQVTVANGRTESSHDVAAKALAALESGNFPR</sequence>
<keyword evidence="2" id="KW-1185">Reference proteome</keyword>
<dbReference type="EMBL" id="CP049869">
    <property type="protein sequence ID" value="QIK78820.1"/>
    <property type="molecule type" value="Genomic_DNA"/>
</dbReference>
<proteinExistence type="predicted"/>
<reference evidence="1 2" key="1">
    <citation type="submission" date="2020-03" db="EMBL/GenBank/DDBJ databases">
        <title>Sphingomonas sp. nov., isolated from fish.</title>
        <authorList>
            <person name="Hyun D.-W."/>
            <person name="Bae J.-W."/>
        </authorList>
    </citation>
    <scope>NUCLEOTIDE SEQUENCE [LARGE SCALE GENOMIC DNA]</scope>
    <source>
        <strain evidence="1 2">HDW15B</strain>
    </source>
</reference>
<dbReference type="AlphaFoldDB" id="A0A6G7YQ02"/>
<evidence type="ECO:0008006" key="3">
    <source>
        <dbReference type="Google" id="ProtNLM"/>
    </source>
</evidence>
<dbReference type="Proteomes" id="UP000503222">
    <property type="component" value="Chromosome"/>
</dbReference>
<dbReference type="RefSeq" id="WP_166411211.1">
    <property type="nucleotide sequence ID" value="NZ_CP049869.1"/>
</dbReference>
<evidence type="ECO:0000313" key="1">
    <source>
        <dbReference type="EMBL" id="QIK78820.1"/>
    </source>
</evidence>
<organism evidence="1 2">
    <name type="scientific">Sphingomonas piscis</name>
    <dbReference type="NCBI Taxonomy" id="2714943"/>
    <lineage>
        <taxon>Bacteria</taxon>
        <taxon>Pseudomonadati</taxon>
        <taxon>Pseudomonadota</taxon>
        <taxon>Alphaproteobacteria</taxon>
        <taxon>Sphingomonadales</taxon>
        <taxon>Sphingomonadaceae</taxon>
        <taxon>Sphingomonas</taxon>
    </lineage>
</organism>